<organism evidence="2 3">
    <name type="scientific">Oryza meyeriana var. granulata</name>
    <dbReference type="NCBI Taxonomy" id="110450"/>
    <lineage>
        <taxon>Eukaryota</taxon>
        <taxon>Viridiplantae</taxon>
        <taxon>Streptophyta</taxon>
        <taxon>Embryophyta</taxon>
        <taxon>Tracheophyta</taxon>
        <taxon>Spermatophyta</taxon>
        <taxon>Magnoliopsida</taxon>
        <taxon>Liliopsida</taxon>
        <taxon>Poales</taxon>
        <taxon>Poaceae</taxon>
        <taxon>BOP clade</taxon>
        <taxon>Oryzoideae</taxon>
        <taxon>Oryzeae</taxon>
        <taxon>Oryzinae</taxon>
        <taxon>Oryza</taxon>
        <taxon>Oryza meyeriana</taxon>
    </lineage>
</organism>
<dbReference type="EMBL" id="SPHZ02000001">
    <property type="protein sequence ID" value="KAF0934337.1"/>
    <property type="molecule type" value="Genomic_DNA"/>
</dbReference>
<protein>
    <submittedName>
        <fullName evidence="2">Uncharacterized protein</fullName>
    </submittedName>
</protein>
<dbReference type="AlphaFoldDB" id="A0A6G1FBQ4"/>
<accession>A0A6G1FBQ4</accession>
<evidence type="ECO:0000313" key="3">
    <source>
        <dbReference type="Proteomes" id="UP000479710"/>
    </source>
</evidence>
<name>A0A6G1FBQ4_9ORYZ</name>
<keyword evidence="3" id="KW-1185">Reference proteome</keyword>
<sequence length="75" mass="8222">MGLSSFPSRPRQFDSLTPQFPFGFDTREREWRPAGLLGLGGRPHATGRQGASHERHRAAGEQHRAAGSWPAGHCS</sequence>
<evidence type="ECO:0000256" key="1">
    <source>
        <dbReference type="SAM" id="MobiDB-lite"/>
    </source>
</evidence>
<comment type="caution">
    <text evidence="2">The sequence shown here is derived from an EMBL/GenBank/DDBJ whole genome shotgun (WGS) entry which is preliminary data.</text>
</comment>
<dbReference type="Proteomes" id="UP000479710">
    <property type="component" value="Unassembled WGS sequence"/>
</dbReference>
<feature type="compositionally biased region" description="Basic and acidic residues" evidence="1">
    <location>
        <begin position="51"/>
        <end position="64"/>
    </location>
</feature>
<evidence type="ECO:0000313" key="2">
    <source>
        <dbReference type="EMBL" id="KAF0934337.1"/>
    </source>
</evidence>
<gene>
    <name evidence="2" type="ORF">E2562_024824</name>
</gene>
<reference evidence="2 3" key="1">
    <citation type="submission" date="2019-11" db="EMBL/GenBank/DDBJ databases">
        <title>Whole genome sequence of Oryza granulata.</title>
        <authorList>
            <person name="Li W."/>
        </authorList>
    </citation>
    <scope>NUCLEOTIDE SEQUENCE [LARGE SCALE GENOMIC DNA]</scope>
    <source>
        <strain evidence="3">cv. Menghai</strain>
        <tissue evidence="2">Leaf</tissue>
    </source>
</reference>
<proteinExistence type="predicted"/>
<feature type="region of interest" description="Disordered" evidence="1">
    <location>
        <begin position="1"/>
        <end position="75"/>
    </location>
</feature>